<keyword evidence="1" id="KW-0680">Restriction system</keyword>
<keyword evidence="6" id="KW-1185">Reference proteome</keyword>
<dbReference type="Proteomes" id="UP001501480">
    <property type="component" value="Unassembled WGS sequence"/>
</dbReference>
<reference evidence="5 6" key="1">
    <citation type="journal article" date="2019" name="Int. J. Syst. Evol. Microbiol.">
        <title>The Global Catalogue of Microorganisms (GCM) 10K type strain sequencing project: providing services to taxonomists for standard genome sequencing and annotation.</title>
        <authorList>
            <consortium name="The Broad Institute Genomics Platform"/>
            <consortium name="The Broad Institute Genome Sequencing Center for Infectious Disease"/>
            <person name="Wu L."/>
            <person name="Ma J."/>
        </authorList>
    </citation>
    <scope>NUCLEOTIDE SEQUENCE [LARGE SCALE GENOMIC DNA]</scope>
    <source>
        <strain evidence="5 6">JCM 15749</strain>
    </source>
</reference>
<comment type="caution">
    <text evidence="5">The sequence shown here is derived from an EMBL/GenBank/DDBJ whole genome shotgun (WGS) entry which is preliminary data.</text>
</comment>
<evidence type="ECO:0000256" key="2">
    <source>
        <dbReference type="ARBA" id="ARBA00023125"/>
    </source>
</evidence>
<keyword evidence="5" id="KW-0808">Transferase</keyword>
<evidence type="ECO:0000313" key="5">
    <source>
        <dbReference type="EMBL" id="GAA2077512.1"/>
    </source>
</evidence>
<protein>
    <submittedName>
        <fullName evidence="5">N-6 DNA methylase</fullName>
    </submittedName>
</protein>
<dbReference type="InterPro" id="IPR003356">
    <property type="entry name" value="DNA_methylase_A-5"/>
</dbReference>
<accession>A0ABN2W0U6</accession>
<dbReference type="Gene3D" id="3.90.220.20">
    <property type="entry name" value="DNA methylase specificity domains"/>
    <property type="match status" value="1"/>
</dbReference>
<feature type="domain" description="DNA methylase adenine-specific" evidence="4">
    <location>
        <begin position="141"/>
        <end position="384"/>
    </location>
</feature>
<dbReference type="SUPFAM" id="SSF53335">
    <property type="entry name" value="S-adenosyl-L-methionine-dependent methyltransferases"/>
    <property type="match status" value="1"/>
</dbReference>
<dbReference type="Pfam" id="PF02384">
    <property type="entry name" value="N6_Mtase"/>
    <property type="match status" value="1"/>
</dbReference>
<dbReference type="PANTHER" id="PTHR42998">
    <property type="entry name" value="TYPE I RESTRICTION ENZYME HINDVIIP M PROTEIN-RELATED"/>
    <property type="match status" value="1"/>
</dbReference>
<dbReference type="Gene3D" id="3.40.50.150">
    <property type="entry name" value="Vaccinia Virus protein VP39"/>
    <property type="match status" value="1"/>
</dbReference>
<feature type="compositionally biased region" description="Basic and acidic residues" evidence="3">
    <location>
        <begin position="658"/>
        <end position="670"/>
    </location>
</feature>
<dbReference type="GO" id="GO:0032259">
    <property type="term" value="P:methylation"/>
    <property type="evidence" value="ECO:0007669"/>
    <property type="project" value="UniProtKB-KW"/>
</dbReference>
<dbReference type="PANTHER" id="PTHR42998:SF1">
    <property type="entry name" value="TYPE I RESTRICTION ENZYME HINDI METHYLASE SUBUNIT"/>
    <property type="match status" value="1"/>
</dbReference>
<dbReference type="Gene3D" id="1.10.10.10">
    <property type="entry name" value="Winged helix-like DNA-binding domain superfamily/Winged helix DNA-binding domain"/>
    <property type="match status" value="1"/>
</dbReference>
<organism evidence="5 6">
    <name type="scientific">Aeromicrobium halocynthiae</name>
    <dbReference type="NCBI Taxonomy" id="560557"/>
    <lineage>
        <taxon>Bacteria</taxon>
        <taxon>Bacillati</taxon>
        <taxon>Actinomycetota</taxon>
        <taxon>Actinomycetes</taxon>
        <taxon>Propionibacteriales</taxon>
        <taxon>Nocardioidaceae</taxon>
        <taxon>Aeromicrobium</taxon>
    </lineage>
</organism>
<evidence type="ECO:0000313" key="6">
    <source>
        <dbReference type="Proteomes" id="UP001501480"/>
    </source>
</evidence>
<proteinExistence type="predicted"/>
<dbReference type="InterPro" id="IPR044946">
    <property type="entry name" value="Restrct_endonuc_typeI_TRD_sf"/>
</dbReference>
<evidence type="ECO:0000259" key="4">
    <source>
        <dbReference type="Pfam" id="PF02384"/>
    </source>
</evidence>
<keyword evidence="2" id="KW-0238">DNA-binding</keyword>
<dbReference type="InterPro" id="IPR036388">
    <property type="entry name" value="WH-like_DNA-bd_sf"/>
</dbReference>
<dbReference type="InterPro" id="IPR052916">
    <property type="entry name" value="Type-I_RE_MTase_Subunit"/>
</dbReference>
<evidence type="ECO:0000256" key="3">
    <source>
        <dbReference type="SAM" id="MobiDB-lite"/>
    </source>
</evidence>
<sequence>MIHNRDEGLVSPSDIADIAGVSRGAVSNWRKRTQTFPAPVAGTPSKPLFSRGEVTEWLERHASKTKNESVRPRAGESGEMDVWSALNLLRDRLSADDAAELVLSLAVARKNESESPTGVPNVDEKTLSLVKQAVERIAISDLGAAADFALERLARSQGKLGANSGFVGSRTTTLLANLAAARPGGVLYDPACGIAAALLETVRLGARPDRMIGHDIDRRALQVAAQRATLHDVDLELTPTDVLAEDIDPGLRADVVVLEPPFGLRLDASRRLTDARFDFGAPPRSSADTAWLQHAVAHLADDGRAYVLSPAGTLFRGGEEGRIRTELVKRGCVEAIVGLPGKLLPHTSIPLALWVLRRPVRESATEHILFIDASETVAPEQEVAVWLTDASAREGIPQVEVAITDVLAAESVLTPQRWVDRTEREPSDVAYAYQHGWSAITETVSKLQNVLQSFEHFASFSKSRVMTVGELIDQGVLDMRMGRPKDRYQDAPAQLRERLATAADVRDDTLREVGIDGEYADYPELTTEGDVLVTTMNTIRARVDDVGGHLPSTGVYRLRVRDRDVLSPGYLAIALSGSWNERFQGGTTIQRASIKDLEVPLVPLAEQRDLQLAVLSIQLLHEHSAHLAREASTVGSALLDAVRYNANLANPDLSVGQTDHDGPVDSEGAK</sequence>
<name>A0ABN2W0U6_9ACTN</name>
<gene>
    <name evidence="5" type="ORF">GCM10009821_16450</name>
</gene>
<feature type="region of interest" description="Disordered" evidence="3">
    <location>
        <begin position="651"/>
        <end position="670"/>
    </location>
</feature>
<dbReference type="PRINTS" id="PR00507">
    <property type="entry name" value="N12N6MTFRASE"/>
</dbReference>
<dbReference type="GO" id="GO:0008168">
    <property type="term" value="F:methyltransferase activity"/>
    <property type="evidence" value="ECO:0007669"/>
    <property type="project" value="UniProtKB-KW"/>
</dbReference>
<dbReference type="EMBL" id="BAAAPY010000004">
    <property type="protein sequence ID" value="GAA2077512.1"/>
    <property type="molecule type" value="Genomic_DNA"/>
</dbReference>
<dbReference type="InterPro" id="IPR029063">
    <property type="entry name" value="SAM-dependent_MTases_sf"/>
</dbReference>
<keyword evidence="5" id="KW-0489">Methyltransferase</keyword>
<evidence type="ECO:0000256" key="1">
    <source>
        <dbReference type="ARBA" id="ARBA00022747"/>
    </source>
</evidence>
<dbReference type="RefSeq" id="WP_344326841.1">
    <property type="nucleotide sequence ID" value="NZ_BAAAPY010000004.1"/>
</dbReference>